<dbReference type="Proteomes" id="UP000800092">
    <property type="component" value="Unassembled WGS sequence"/>
</dbReference>
<dbReference type="InterPro" id="IPR009851">
    <property type="entry name" value="Mod_r"/>
</dbReference>
<feature type="compositionally biased region" description="Pro residues" evidence="7">
    <location>
        <begin position="17"/>
        <end position="27"/>
    </location>
</feature>
<feature type="compositionally biased region" description="Pro residues" evidence="7">
    <location>
        <begin position="39"/>
        <end position="49"/>
    </location>
</feature>
<comment type="subcellular location">
    <subcellularLocation>
        <location evidence="1">Endosome</location>
    </subcellularLocation>
</comment>
<dbReference type="PROSITE" id="PS51314">
    <property type="entry name" value="VPS37_C"/>
    <property type="match status" value="1"/>
</dbReference>
<evidence type="ECO:0000256" key="7">
    <source>
        <dbReference type="SAM" id="MobiDB-lite"/>
    </source>
</evidence>
<evidence type="ECO:0000256" key="2">
    <source>
        <dbReference type="ARBA" id="ARBA00007617"/>
    </source>
</evidence>
<feature type="region of interest" description="Disordered" evidence="7">
    <location>
        <begin position="219"/>
        <end position="238"/>
    </location>
</feature>
<feature type="compositionally biased region" description="Polar residues" evidence="7">
    <location>
        <begin position="1"/>
        <end position="14"/>
    </location>
</feature>
<dbReference type="GO" id="GO:0000813">
    <property type="term" value="C:ESCRT I complex"/>
    <property type="evidence" value="ECO:0007669"/>
    <property type="project" value="UniProtKB-ARBA"/>
</dbReference>
<keyword evidence="4" id="KW-0967">Endosome</keyword>
<organism evidence="9 10">
    <name type="scientific">Viridothelium virens</name>
    <name type="common">Speckled blister lichen</name>
    <name type="synonym">Trypethelium virens</name>
    <dbReference type="NCBI Taxonomy" id="1048519"/>
    <lineage>
        <taxon>Eukaryota</taxon>
        <taxon>Fungi</taxon>
        <taxon>Dikarya</taxon>
        <taxon>Ascomycota</taxon>
        <taxon>Pezizomycotina</taxon>
        <taxon>Dothideomycetes</taxon>
        <taxon>Dothideomycetes incertae sedis</taxon>
        <taxon>Trypetheliales</taxon>
        <taxon>Trypetheliaceae</taxon>
        <taxon>Viridothelium</taxon>
    </lineage>
</organism>
<reference evidence="9" key="1">
    <citation type="journal article" date="2020" name="Stud. Mycol.">
        <title>101 Dothideomycetes genomes: a test case for predicting lifestyles and emergence of pathogens.</title>
        <authorList>
            <person name="Haridas S."/>
            <person name="Albert R."/>
            <person name="Binder M."/>
            <person name="Bloem J."/>
            <person name="Labutti K."/>
            <person name="Salamov A."/>
            <person name="Andreopoulos B."/>
            <person name="Baker S."/>
            <person name="Barry K."/>
            <person name="Bills G."/>
            <person name="Bluhm B."/>
            <person name="Cannon C."/>
            <person name="Castanera R."/>
            <person name="Culley D."/>
            <person name="Daum C."/>
            <person name="Ezra D."/>
            <person name="Gonzalez J."/>
            <person name="Henrissat B."/>
            <person name="Kuo A."/>
            <person name="Liang C."/>
            <person name="Lipzen A."/>
            <person name="Lutzoni F."/>
            <person name="Magnuson J."/>
            <person name="Mondo S."/>
            <person name="Nolan M."/>
            <person name="Ohm R."/>
            <person name="Pangilinan J."/>
            <person name="Park H.-J."/>
            <person name="Ramirez L."/>
            <person name="Alfaro M."/>
            <person name="Sun H."/>
            <person name="Tritt A."/>
            <person name="Yoshinaga Y."/>
            <person name="Zwiers L.-H."/>
            <person name="Turgeon B."/>
            <person name="Goodwin S."/>
            <person name="Spatafora J."/>
            <person name="Crous P."/>
            <person name="Grigoriev I."/>
        </authorList>
    </citation>
    <scope>NUCLEOTIDE SEQUENCE</scope>
    <source>
        <strain evidence="9">Tuck. ex Michener</strain>
    </source>
</reference>
<dbReference type="AlphaFoldDB" id="A0A6A6H5Q7"/>
<comment type="similarity">
    <text evidence="2">Belongs to the VPS37 family.</text>
</comment>
<dbReference type="GO" id="GO:0006623">
    <property type="term" value="P:protein targeting to vacuole"/>
    <property type="evidence" value="ECO:0007669"/>
    <property type="project" value="TreeGrafter"/>
</dbReference>
<evidence type="ECO:0000256" key="3">
    <source>
        <dbReference type="ARBA" id="ARBA00022448"/>
    </source>
</evidence>
<dbReference type="OrthoDB" id="10260857at2759"/>
<protein>
    <recommendedName>
        <fullName evidence="8">VPS37 C-terminal domain-containing protein</fullName>
    </recommendedName>
</protein>
<dbReference type="InterPro" id="IPR037202">
    <property type="entry name" value="ESCRT_assembly_dom"/>
</dbReference>
<evidence type="ECO:0000259" key="8">
    <source>
        <dbReference type="PROSITE" id="PS51314"/>
    </source>
</evidence>
<keyword evidence="5 6" id="KW-0653">Protein transport</keyword>
<keyword evidence="10" id="KW-1185">Reference proteome</keyword>
<proteinExistence type="inferred from homology"/>
<dbReference type="GO" id="GO:0006612">
    <property type="term" value="P:protein targeting to membrane"/>
    <property type="evidence" value="ECO:0007669"/>
    <property type="project" value="TreeGrafter"/>
</dbReference>
<dbReference type="Pfam" id="PF07200">
    <property type="entry name" value="Mod_r"/>
    <property type="match status" value="1"/>
</dbReference>
<feature type="region of interest" description="Disordered" evidence="7">
    <location>
        <begin position="1"/>
        <end position="95"/>
    </location>
</feature>
<dbReference type="EMBL" id="ML991809">
    <property type="protein sequence ID" value="KAF2233191.1"/>
    <property type="molecule type" value="Genomic_DNA"/>
</dbReference>
<evidence type="ECO:0000256" key="4">
    <source>
        <dbReference type="ARBA" id="ARBA00022753"/>
    </source>
</evidence>
<dbReference type="PANTHER" id="PTHR13678:SF2">
    <property type="entry name" value="VACUOLAR PROTEIN SORTING-ASSOCIATED PROTEIN 37A"/>
    <property type="match status" value="1"/>
</dbReference>
<keyword evidence="3 6" id="KW-0813">Transport</keyword>
<evidence type="ECO:0000313" key="9">
    <source>
        <dbReference type="EMBL" id="KAF2233191.1"/>
    </source>
</evidence>
<gene>
    <name evidence="9" type="ORF">EV356DRAFT_516650</name>
</gene>
<evidence type="ECO:0000256" key="6">
    <source>
        <dbReference type="PROSITE-ProRule" id="PRU00646"/>
    </source>
</evidence>
<sequence>MSQTPQHSRPQSTYDLPAPPPPPPPKPSAHSSGHGTPLSGPPLPPPPPGQITQQYHEPNAEAYAMQPGQAHLQAGHTEAPPLPPPEHGWLPDTLKDKSTTDLQHILSHPPLQSALVHSPQTRHPSIPHSLSPLHALLATNTSLATSLEQLESQLRHQRTATQARLLALRAQEQQYRAKIAETEAALCDFSPPALYQRLGAAGQEQEALCRTVVESFVESGGGEERAGGGGGGAGGEVASERDVAEFVKRIREARKMAFLRKERKERWDEGRVGGWR</sequence>
<accession>A0A6A6H5Q7</accession>
<name>A0A6A6H5Q7_VIRVR</name>
<evidence type="ECO:0000313" key="10">
    <source>
        <dbReference type="Proteomes" id="UP000800092"/>
    </source>
</evidence>
<evidence type="ECO:0000256" key="5">
    <source>
        <dbReference type="ARBA" id="ARBA00022927"/>
    </source>
</evidence>
<dbReference type="GO" id="GO:0043162">
    <property type="term" value="P:ubiquitin-dependent protein catabolic process via the multivesicular body sorting pathway"/>
    <property type="evidence" value="ECO:0007669"/>
    <property type="project" value="TreeGrafter"/>
</dbReference>
<evidence type="ECO:0000256" key="1">
    <source>
        <dbReference type="ARBA" id="ARBA00004177"/>
    </source>
</evidence>
<dbReference type="SUPFAM" id="SSF140111">
    <property type="entry name" value="Endosomal sorting complex assembly domain"/>
    <property type="match status" value="1"/>
</dbReference>
<feature type="domain" description="VPS37 C-terminal" evidence="8">
    <location>
        <begin position="172"/>
        <end position="276"/>
    </location>
</feature>
<dbReference type="PANTHER" id="PTHR13678">
    <property type="entry name" value="VACUOLAR PROTEIN SORTING-ASSOCIATED PROTEIN 37"/>
    <property type="match status" value="1"/>
</dbReference>